<dbReference type="InterPro" id="IPR001828">
    <property type="entry name" value="ANF_lig-bd_rcpt"/>
</dbReference>
<keyword evidence="13" id="KW-0628">Postsynaptic cell membrane</keyword>
<dbReference type="PANTHER" id="PTHR18966">
    <property type="entry name" value="IONOTROPIC GLUTAMATE RECEPTOR"/>
    <property type="match status" value="1"/>
</dbReference>
<accession>D2CMM6</accession>
<name>D2CMM6_APLCA</name>
<dbReference type="SMART" id="SM00918">
    <property type="entry name" value="Lig_chan-Glu_bd"/>
    <property type="match status" value="1"/>
</dbReference>
<feature type="region of interest" description="Disordered" evidence="20">
    <location>
        <begin position="1093"/>
        <end position="1164"/>
    </location>
</feature>
<dbReference type="Pfam" id="PF00060">
    <property type="entry name" value="Lig_chan"/>
    <property type="match status" value="1"/>
</dbReference>
<feature type="compositionally biased region" description="Polar residues" evidence="20">
    <location>
        <begin position="1121"/>
        <end position="1134"/>
    </location>
</feature>
<reference evidence="24" key="1">
    <citation type="submission" date="2007-12" db="EMBL/GenBank/DDBJ databases">
        <title>Molecular characterization of NMDA2-like receptors in Aplysia.</title>
        <authorList>
            <person name="Kohn A.B."/>
            <person name="Bobkova E."/>
            <person name="Moroz L.L."/>
        </authorList>
    </citation>
    <scope>NUCLEOTIDE SEQUENCE</scope>
</reference>
<dbReference type="Proteomes" id="UP000694888">
    <property type="component" value="Unplaced"/>
</dbReference>
<feature type="transmembrane region" description="Helical" evidence="21">
    <location>
        <begin position="803"/>
        <end position="828"/>
    </location>
</feature>
<dbReference type="GeneID" id="100533244"/>
<keyword evidence="6" id="KW-0862">Zinc</keyword>
<dbReference type="GO" id="GO:0038023">
    <property type="term" value="F:signaling receptor activity"/>
    <property type="evidence" value="ECO:0007669"/>
    <property type="project" value="InterPro"/>
</dbReference>
<dbReference type="InterPro" id="IPR001320">
    <property type="entry name" value="Iontro_rcpt_C"/>
</dbReference>
<feature type="binding site" evidence="17">
    <location>
        <position position="680"/>
    </location>
    <ligand>
        <name>L-glutamate</name>
        <dbReference type="ChEBI" id="CHEBI:29985"/>
    </ligand>
</feature>
<evidence type="ECO:0000256" key="17">
    <source>
        <dbReference type="PIRSR" id="PIRSR601508-1"/>
    </source>
</evidence>
<dbReference type="RefSeq" id="NP_001191485.1">
    <property type="nucleotide sequence ID" value="NM_001204556.1"/>
</dbReference>
<dbReference type="SUPFAM" id="SSF53822">
    <property type="entry name" value="Periplasmic binding protein-like I"/>
    <property type="match status" value="1"/>
</dbReference>
<dbReference type="SMART" id="SM00079">
    <property type="entry name" value="PBPe"/>
    <property type="match status" value="1"/>
</dbReference>
<feature type="site" description="Crucial to convey clamshell closure to channel opening" evidence="18">
    <location>
        <position position="652"/>
    </location>
</feature>
<evidence type="ECO:0000256" key="15">
    <source>
        <dbReference type="ARBA" id="ARBA00023303"/>
    </source>
</evidence>
<feature type="site" description="Interaction with the cone snail toxin Con-ikot-ikot" evidence="18">
    <location>
        <position position="771"/>
    </location>
</feature>
<keyword evidence="5" id="KW-0479">Metal-binding</keyword>
<comment type="subcellular location">
    <subcellularLocation>
        <location evidence="1">Cell membrane</location>
        <topology evidence="1">Multi-pass membrane protein</topology>
    </subcellularLocation>
    <subcellularLocation>
        <location evidence="16">Postsynaptic cell membrane</location>
    </subcellularLocation>
</comment>
<dbReference type="Pfam" id="PF01094">
    <property type="entry name" value="ANF_receptor"/>
    <property type="match status" value="1"/>
</dbReference>
<feature type="binding site" evidence="17">
    <location>
        <position position="679"/>
    </location>
    <ligand>
        <name>L-glutamate</name>
        <dbReference type="ChEBI" id="CHEBI:29985"/>
    </ligand>
</feature>
<dbReference type="InterPro" id="IPR019594">
    <property type="entry name" value="Glu/Gly-bd"/>
</dbReference>
<keyword evidence="8" id="KW-0770">Synapse</keyword>
<dbReference type="EMBL" id="EU327683">
    <property type="protein sequence ID" value="ACA13599.1"/>
    <property type="molecule type" value="mRNA"/>
</dbReference>
<keyword evidence="11" id="KW-0675">Receptor</keyword>
<evidence type="ECO:0000256" key="6">
    <source>
        <dbReference type="ARBA" id="ARBA00022833"/>
    </source>
</evidence>
<evidence type="ECO:0000256" key="13">
    <source>
        <dbReference type="ARBA" id="ARBA00023257"/>
    </source>
</evidence>
<organism evidence="24">
    <name type="scientific">Aplysia californica</name>
    <name type="common">California sea hare</name>
    <dbReference type="NCBI Taxonomy" id="6500"/>
    <lineage>
        <taxon>Eukaryota</taxon>
        <taxon>Metazoa</taxon>
        <taxon>Spiralia</taxon>
        <taxon>Lophotrochozoa</taxon>
        <taxon>Mollusca</taxon>
        <taxon>Gastropoda</taxon>
        <taxon>Heterobranchia</taxon>
        <taxon>Euthyneura</taxon>
        <taxon>Tectipleura</taxon>
        <taxon>Aplysiida</taxon>
        <taxon>Aplysioidea</taxon>
        <taxon>Aplysiidae</taxon>
        <taxon>Aplysia</taxon>
    </lineage>
</organism>
<evidence type="ECO:0000256" key="9">
    <source>
        <dbReference type="ARBA" id="ARBA00023065"/>
    </source>
</evidence>
<evidence type="ECO:0000313" key="25">
    <source>
        <dbReference type="Proteomes" id="UP000694888"/>
    </source>
</evidence>
<keyword evidence="25" id="KW-1185">Reference proteome</keyword>
<evidence type="ECO:0000256" key="16">
    <source>
        <dbReference type="ARBA" id="ARBA00034100"/>
    </source>
</evidence>
<evidence type="ECO:0000256" key="1">
    <source>
        <dbReference type="ARBA" id="ARBA00004651"/>
    </source>
</evidence>
<feature type="transmembrane region" description="Helical" evidence="21">
    <location>
        <begin position="548"/>
        <end position="569"/>
    </location>
</feature>
<evidence type="ECO:0000256" key="10">
    <source>
        <dbReference type="ARBA" id="ARBA00023136"/>
    </source>
</evidence>
<keyword evidence="10 21" id="KW-0472">Membrane</keyword>
<dbReference type="GO" id="GO:0046872">
    <property type="term" value="F:metal ion binding"/>
    <property type="evidence" value="ECO:0007669"/>
    <property type="project" value="UniProtKB-KW"/>
</dbReference>
<sequence>MKTDLTREFHNTVLNFKRDRRHRRIMEVFGTSESLTFLNSDTPNEILTAICDDVLTHQTITILNINNPLSIRRRTSSNQYVLELAHFLGIPVISWDTEFSGAQSEITERTLQLAPTVQHQAQAMVSLLERYNWTAFSVVTSRVAGDVQFLDDIEDQAELSKKKAMSSPADAKRESLEILSTVHIKDLEDTREELSALVGSDTRVFLLHCSFRASYEIIETAVELGLTGPDYIWILTRSSIPTGKYGVKSFPIGLMGISYESELDAMKHVLRVGVKTWLNALWHMAQRPASMTNMTIPPEFTCDSDKPPYWADGHVLYDYMRNVSIRDEPQIRFNSNGTLKRTEVLILNLQPFVDAGKKRTRWKEVGRWKRHGLIMDDITWPGGASIPPSGKPKRAFLRVATLYELPYVIYGELEKDGNCQEKSLVCWVYRRNENKEPVSNVTVKKCCTGLSMDLLKILSDELNFEYKITEVRDGKWGGMNKMTKEWNGLVRVLQDMEADLVLTSFKINPGRAEAVRFSVPYLETGIKINVALRAGAISPTAFLEPYDYASWSLILIFSVHATGASILVFEWLSPYGLNRGLTPLREHKFSLFRSFWLIWAMLFSTSVQTDQPRGIASRFLANIWALFALVLLASYTANLAAFMITKEEYYDLSGIKDYRLQNPYTMNPPFKYATTTDGSTEANIKENHLDMHNYMKTYNLPDVDSGISALKSGKIQAFIYDPSVLEYYASRDHKCRLVTVGNRYAMTGYGVGFPPDFRNPWIDKVSKVILKLQENGEMDRLQKFWLAGACDMRKEKGVSNRTLGILNFTSAFILLGTGVLLGILILVFEHLYFQFGRKTLRKIDKCGCCALVSLSLGKSLRMKDYVDEAISLYTKNRCKDPVCETQIWKLRHQLDMALFKIDNLQAQLRDMNGETAKPVVTPALESARSPDTHQLPTNKANGSNRRSKGKALVRQNVSYDPTLPSPPLEFAESSLVPLAPASSTMNQHPRYAVVTLPDVGYSKDNHNKKDSGNNMAGSFERFFENFDRSPVSGDIEQFAVHLLPESQSLEMTGLDRGGTGSGGGGGDNVGFGVSSVSAPPYSALEDYSVSDAGSARSGMTPLVGSTDASRLSPTPLLRRTPSYTSAVGGSLSSDLSEEKSPAPSGKYRQFDGKKYIGVDNNVTT</sequence>
<feature type="domain" description="Ionotropic glutamate receptor L-glutamate and glycine-binding" evidence="23">
    <location>
        <begin position="426"/>
        <end position="495"/>
    </location>
</feature>
<evidence type="ECO:0000256" key="3">
    <source>
        <dbReference type="ARBA" id="ARBA00022475"/>
    </source>
</evidence>
<dbReference type="PRINTS" id="PR00177">
    <property type="entry name" value="NMDARECEPTOR"/>
</dbReference>
<feature type="binding site" evidence="17">
    <location>
        <position position="721"/>
    </location>
    <ligand>
        <name>L-glutamate</name>
        <dbReference type="ChEBI" id="CHEBI:29985"/>
    </ligand>
</feature>
<keyword evidence="9" id="KW-0406">Ion transport</keyword>
<keyword evidence="14" id="KW-1071">Ligand-gated ion channel</keyword>
<gene>
    <name evidence="26" type="primary">LOC100533244</name>
</gene>
<evidence type="ECO:0000256" key="8">
    <source>
        <dbReference type="ARBA" id="ARBA00023018"/>
    </source>
</evidence>
<proteinExistence type="evidence at transcript level"/>
<dbReference type="SUPFAM" id="SSF53850">
    <property type="entry name" value="Periplasmic binding protein-like II"/>
    <property type="match status" value="1"/>
</dbReference>
<dbReference type="InterPro" id="IPR015683">
    <property type="entry name" value="Ionotropic_Glu_rcpt"/>
</dbReference>
<dbReference type="AlphaFoldDB" id="D2CMM6"/>
<keyword evidence="7 21" id="KW-1133">Transmembrane helix</keyword>
<feature type="transmembrane region" description="Helical" evidence="21">
    <location>
        <begin position="619"/>
        <end position="644"/>
    </location>
</feature>
<keyword evidence="19" id="KW-1015">Disulfide bond</keyword>
<evidence type="ECO:0000256" key="14">
    <source>
        <dbReference type="ARBA" id="ARBA00023286"/>
    </source>
</evidence>
<evidence type="ECO:0000256" key="7">
    <source>
        <dbReference type="ARBA" id="ARBA00022989"/>
    </source>
</evidence>
<evidence type="ECO:0000313" key="24">
    <source>
        <dbReference type="EMBL" id="ACA13599.1"/>
    </source>
</evidence>
<reference evidence="26" key="2">
    <citation type="submission" date="2025-05" db="UniProtKB">
        <authorList>
            <consortium name="RefSeq"/>
        </authorList>
    </citation>
    <scope>IDENTIFICATION</scope>
</reference>
<evidence type="ECO:0000256" key="21">
    <source>
        <dbReference type="SAM" id="Phobius"/>
    </source>
</evidence>
<feature type="site" description="Interaction with the cone snail toxin Con-ikot-ikot" evidence="18">
    <location>
        <position position="685"/>
    </location>
</feature>
<evidence type="ECO:0000256" key="18">
    <source>
        <dbReference type="PIRSR" id="PIRSR601508-2"/>
    </source>
</evidence>
<dbReference type="FunFam" id="3.40.190.10:FF:000009">
    <property type="entry name" value="Putative glutamate receptor ionotropic NMDA 2B"/>
    <property type="match status" value="1"/>
</dbReference>
<dbReference type="OrthoDB" id="5984008at2759"/>
<evidence type="ECO:0000256" key="19">
    <source>
        <dbReference type="PIRSR" id="PIRSR601508-3"/>
    </source>
</evidence>
<feature type="domain" description="Ionotropic glutamate receptor C-terminal" evidence="22">
    <location>
        <begin position="423"/>
        <end position="788"/>
    </location>
</feature>
<feature type="binding site" evidence="17">
    <location>
        <position position="511"/>
    </location>
    <ligand>
        <name>L-glutamate</name>
        <dbReference type="ChEBI" id="CHEBI:29985"/>
    </ligand>
</feature>
<evidence type="ECO:0000313" key="26">
    <source>
        <dbReference type="RefSeq" id="NP_001191485.1"/>
    </source>
</evidence>
<evidence type="ECO:0000256" key="2">
    <source>
        <dbReference type="ARBA" id="ARBA00022448"/>
    </source>
</evidence>
<keyword evidence="3" id="KW-1003">Cell membrane</keyword>
<feature type="transmembrane region" description="Helical" evidence="21">
    <location>
        <begin position="590"/>
        <end position="607"/>
    </location>
</feature>
<protein>
    <submittedName>
        <fullName evidence="24 26">NR2</fullName>
    </submittedName>
</protein>
<dbReference type="GO" id="GO:0015276">
    <property type="term" value="F:ligand-gated monoatomic ion channel activity"/>
    <property type="evidence" value="ECO:0007669"/>
    <property type="project" value="InterPro"/>
</dbReference>
<dbReference type="Gene3D" id="3.40.50.2300">
    <property type="match status" value="2"/>
</dbReference>
<dbReference type="Gene3D" id="1.10.287.70">
    <property type="match status" value="1"/>
</dbReference>
<dbReference type="InterPro" id="IPR001508">
    <property type="entry name" value="Iono_Glu_rcpt_met"/>
</dbReference>
<evidence type="ECO:0000256" key="5">
    <source>
        <dbReference type="ARBA" id="ARBA00022723"/>
    </source>
</evidence>
<feature type="disulfide bond" evidence="19">
    <location>
        <begin position="735"/>
        <end position="790"/>
    </location>
</feature>
<keyword evidence="12" id="KW-0325">Glycoprotein</keyword>
<dbReference type="Gene3D" id="3.40.190.10">
    <property type="entry name" value="Periplasmic binding protein-like II"/>
    <property type="match status" value="3"/>
</dbReference>
<dbReference type="GO" id="GO:0045211">
    <property type="term" value="C:postsynaptic membrane"/>
    <property type="evidence" value="ECO:0007669"/>
    <property type="project" value="UniProtKB-SubCell"/>
</dbReference>
<dbReference type="InterPro" id="IPR028082">
    <property type="entry name" value="Peripla_BP_I"/>
</dbReference>
<keyword evidence="15" id="KW-0407">Ion channel</keyword>
<feature type="compositionally biased region" description="Polar residues" evidence="20">
    <location>
        <begin position="932"/>
        <end position="944"/>
    </location>
</feature>
<evidence type="ECO:0000259" key="23">
    <source>
        <dbReference type="SMART" id="SM00918"/>
    </source>
</evidence>
<evidence type="ECO:0000256" key="4">
    <source>
        <dbReference type="ARBA" id="ARBA00022692"/>
    </source>
</evidence>
<keyword evidence="4 21" id="KW-0812">Transmembrane</keyword>
<evidence type="ECO:0000259" key="22">
    <source>
        <dbReference type="SMART" id="SM00079"/>
    </source>
</evidence>
<keyword evidence="2" id="KW-0813">Transport</keyword>
<evidence type="ECO:0000256" key="20">
    <source>
        <dbReference type="SAM" id="MobiDB-lite"/>
    </source>
</evidence>
<evidence type="ECO:0000256" key="11">
    <source>
        <dbReference type="ARBA" id="ARBA00023170"/>
    </source>
</evidence>
<dbReference type="Pfam" id="PF10613">
    <property type="entry name" value="Lig_chan-Glu_bd"/>
    <property type="match status" value="1"/>
</dbReference>
<feature type="region of interest" description="Disordered" evidence="20">
    <location>
        <begin position="923"/>
        <end position="950"/>
    </location>
</feature>
<evidence type="ECO:0000256" key="12">
    <source>
        <dbReference type="ARBA" id="ARBA00023180"/>
    </source>
</evidence>